<protein>
    <submittedName>
        <fullName evidence="1">Uncharacterized protein</fullName>
    </submittedName>
</protein>
<reference evidence="1 2" key="2">
    <citation type="journal article" date="2018" name="Plant J.">
        <title>The Physcomitrella patens chromosome-scale assembly reveals moss genome structure and evolution.</title>
        <authorList>
            <person name="Lang D."/>
            <person name="Ullrich K.K."/>
            <person name="Murat F."/>
            <person name="Fuchs J."/>
            <person name="Jenkins J."/>
            <person name="Haas F.B."/>
            <person name="Piednoel M."/>
            <person name="Gundlach H."/>
            <person name="Van Bel M."/>
            <person name="Meyberg R."/>
            <person name="Vives C."/>
            <person name="Morata J."/>
            <person name="Symeonidi A."/>
            <person name="Hiss M."/>
            <person name="Muchero W."/>
            <person name="Kamisugi Y."/>
            <person name="Saleh O."/>
            <person name="Blanc G."/>
            <person name="Decker E.L."/>
            <person name="van Gessel N."/>
            <person name="Grimwood J."/>
            <person name="Hayes R.D."/>
            <person name="Graham S.W."/>
            <person name="Gunter L.E."/>
            <person name="McDaniel S.F."/>
            <person name="Hoernstein S.N.W."/>
            <person name="Larsson A."/>
            <person name="Li F.W."/>
            <person name="Perroud P.F."/>
            <person name="Phillips J."/>
            <person name="Ranjan P."/>
            <person name="Rokshar D.S."/>
            <person name="Rothfels C.J."/>
            <person name="Schneider L."/>
            <person name="Shu S."/>
            <person name="Stevenson D.W."/>
            <person name="Thummler F."/>
            <person name="Tillich M."/>
            <person name="Villarreal Aguilar J.C."/>
            <person name="Widiez T."/>
            <person name="Wong G.K."/>
            <person name="Wymore A."/>
            <person name="Zhang Y."/>
            <person name="Zimmer A.D."/>
            <person name="Quatrano R.S."/>
            <person name="Mayer K.F.X."/>
            <person name="Goodstein D."/>
            <person name="Casacuberta J.M."/>
            <person name="Vandepoele K."/>
            <person name="Reski R."/>
            <person name="Cuming A.C."/>
            <person name="Tuskan G.A."/>
            <person name="Maumus F."/>
            <person name="Salse J."/>
            <person name="Schmutz J."/>
            <person name="Rensing S.A."/>
        </authorList>
    </citation>
    <scope>NUCLEOTIDE SEQUENCE [LARGE SCALE GENOMIC DNA]</scope>
    <source>
        <strain evidence="1 2">cv. Gransden 2004</strain>
    </source>
</reference>
<keyword evidence="2" id="KW-1185">Reference proteome</keyword>
<organism evidence="1 2">
    <name type="scientific">Physcomitrium patens</name>
    <name type="common">Spreading-leaved earth moss</name>
    <name type="synonym">Physcomitrella patens</name>
    <dbReference type="NCBI Taxonomy" id="3218"/>
    <lineage>
        <taxon>Eukaryota</taxon>
        <taxon>Viridiplantae</taxon>
        <taxon>Streptophyta</taxon>
        <taxon>Embryophyta</taxon>
        <taxon>Bryophyta</taxon>
        <taxon>Bryophytina</taxon>
        <taxon>Bryopsida</taxon>
        <taxon>Funariidae</taxon>
        <taxon>Funariales</taxon>
        <taxon>Funariaceae</taxon>
        <taxon>Physcomitrium</taxon>
    </lineage>
</organism>
<sequence>MLLEPLKLVVTRDDNTGLQYGKCPILHFSRLCLFRMDSYILEGLELIKERLRLGWFTLEGSYTRIQGK</sequence>
<dbReference type="Proteomes" id="UP000006727">
    <property type="component" value="Chromosome 11"/>
</dbReference>
<dbReference type="EMBL" id="ABEU02000011">
    <property type="status" value="NOT_ANNOTATED_CDS"/>
    <property type="molecule type" value="Genomic_DNA"/>
</dbReference>
<proteinExistence type="predicted"/>
<evidence type="ECO:0000313" key="2">
    <source>
        <dbReference type="Proteomes" id="UP000006727"/>
    </source>
</evidence>
<reference evidence="1" key="3">
    <citation type="submission" date="2020-12" db="UniProtKB">
        <authorList>
            <consortium name="EnsemblPlants"/>
        </authorList>
    </citation>
    <scope>IDENTIFICATION</scope>
</reference>
<dbReference type="Gramene" id="Pp3c11_17611V3.1">
    <property type="protein sequence ID" value="PAC:32956973.CDS.1"/>
    <property type="gene ID" value="Pp3c11_17611"/>
</dbReference>
<evidence type="ECO:0000313" key="1">
    <source>
        <dbReference type="EnsemblPlants" id="PAC:32956973.CDS.1"/>
    </source>
</evidence>
<dbReference type="EnsemblPlants" id="Pp3c11_17611V3.1">
    <property type="protein sequence ID" value="PAC:32956973.CDS.1"/>
    <property type="gene ID" value="Pp3c11_17611"/>
</dbReference>
<dbReference type="InParanoid" id="A0A7I3ZJ17"/>
<accession>A0A7I3ZJ17</accession>
<name>A0A7I3ZJ17_PHYPA</name>
<dbReference type="AlphaFoldDB" id="A0A7I3ZJ17"/>
<reference evidence="1 2" key="1">
    <citation type="journal article" date="2008" name="Science">
        <title>The Physcomitrella genome reveals evolutionary insights into the conquest of land by plants.</title>
        <authorList>
            <person name="Rensing S."/>
            <person name="Lang D."/>
            <person name="Zimmer A."/>
            <person name="Terry A."/>
            <person name="Salamov A."/>
            <person name="Shapiro H."/>
            <person name="Nishiyama T."/>
            <person name="Perroud P.-F."/>
            <person name="Lindquist E."/>
            <person name="Kamisugi Y."/>
            <person name="Tanahashi T."/>
            <person name="Sakakibara K."/>
            <person name="Fujita T."/>
            <person name="Oishi K."/>
            <person name="Shin-I T."/>
            <person name="Kuroki Y."/>
            <person name="Toyoda A."/>
            <person name="Suzuki Y."/>
            <person name="Hashimoto A."/>
            <person name="Yamaguchi K."/>
            <person name="Sugano A."/>
            <person name="Kohara Y."/>
            <person name="Fujiyama A."/>
            <person name="Anterola A."/>
            <person name="Aoki S."/>
            <person name="Ashton N."/>
            <person name="Barbazuk W.B."/>
            <person name="Barker E."/>
            <person name="Bennetzen J."/>
            <person name="Bezanilla M."/>
            <person name="Blankenship R."/>
            <person name="Cho S.H."/>
            <person name="Dutcher S."/>
            <person name="Estelle M."/>
            <person name="Fawcett J.A."/>
            <person name="Gundlach H."/>
            <person name="Hanada K."/>
            <person name="Heyl A."/>
            <person name="Hicks K.A."/>
            <person name="Hugh J."/>
            <person name="Lohr M."/>
            <person name="Mayer K."/>
            <person name="Melkozernov A."/>
            <person name="Murata T."/>
            <person name="Nelson D."/>
            <person name="Pils B."/>
            <person name="Prigge M."/>
            <person name="Reiss B."/>
            <person name="Renner T."/>
            <person name="Rombauts S."/>
            <person name="Rushton P."/>
            <person name="Sanderfoot A."/>
            <person name="Schween G."/>
            <person name="Shiu S.-H."/>
            <person name="Stueber K."/>
            <person name="Theodoulou F.L."/>
            <person name="Tu H."/>
            <person name="Van de Peer Y."/>
            <person name="Verrier P.J."/>
            <person name="Waters E."/>
            <person name="Wood A."/>
            <person name="Yang L."/>
            <person name="Cove D."/>
            <person name="Cuming A."/>
            <person name="Hasebe M."/>
            <person name="Lucas S."/>
            <person name="Mishler D.B."/>
            <person name="Reski R."/>
            <person name="Grigoriev I."/>
            <person name="Quatrano R.S."/>
            <person name="Boore J.L."/>
        </authorList>
    </citation>
    <scope>NUCLEOTIDE SEQUENCE [LARGE SCALE GENOMIC DNA]</scope>
    <source>
        <strain evidence="1 2">cv. Gransden 2004</strain>
    </source>
</reference>